<evidence type="ECO:0000256" key="11">
    <source>
        <dbReference type="PIRSR" id="PIRSR602401-1"/>
    </source>
</evidence>
<keyword evidence="9 12" id="KW-0503">Monooxygenase</keyword>
<dbReference type="PANTHER" id="PTHR24282:SF196">
    <property type="entry name" value="CYTOCHROME P450 714C2"/>
    <property type="match status" value="1"/>
</dbReference>
<dbReference type="PANTHER" id="PTHR24282">
    <property type="entry name" value="CYTOCHROME P450 FAMILY MEMBER"/>
    <property type="match status" value="1"/>
</dbReference>
<evidence type="ECO:0000256" key="1">
    <source>
        <dbReference type="ARBA" id="ARBA00004370"/>
    </source>
</evidence>
<sequence>MVESSTTLVNSWTHRIESVGGVADIEIFKDIRKLSGDIISKACFGSNYFKGEEIFSKRNDLQELVSDKILLSVIPGMRYLPTKRNRKMRRLGKEIREMILKVENERLKDHRTETDMLQMVLDGAKSNHIDHEKIDDFIVDNCKNIYLAGYETSAASAVWTLMLLALSPEWQARVRTEISEVCGRELPDASILPKMKPLTMVINESTRLRPPATILAREALQEMKFGGLIIPKGVGIWTFLPMLHQDPEIWGPDADKFNPGRFANGVTGACKLTHVYMPFGAGPRVCLGMPFALAELKILLTLLISNFSFSVSPKYQHSPVFRLVLEPKQGMNLLIKRL</sequence>
<dbReference type="GO" id="GO:0004497">
    <property type="term" value="F:monooxygenase activity"/>
    <property type="evidence" value="ECO:0007669"/>
    <property type="project" value="UniProtKB-KW"/>
</dbReference>
<organism evidence="13 14">
    <name type="scientific">Ilex paraguariensis</name>
    <name type="common">yerba mate</name>
    <dbReference type="NCBI Taxonomy" id="185542"/>
    <lineage>
        <taxon>Eukaryota</taxon>
        <taxon>Viridiplantae</taxon>
        <taxon>Streptophyta</taxon>
        <taxon>Embryophyta</taxon>
        <taxon>Tracheophyta</taxon>
        <taxon>Spermatophyta</taxon>
        <taxon>Magnoliopsida</taxon>
        <taxon>eudicotyledons</taxon>
        <taxon>Gunneridae</taxon>
        <taxon>Pentapetalae</taxon>
        <taxon>asterids</taxon>
        <taxon>campanulids</taxon>
        <taxon>Aquifoliales</taxon>
        <taxon>Aquifoliaceae</taxon>
        <taxon>Ilex</taxon>
    </lineage>
</organism>
<dbReference type="InterPro" id="IPR050665">
    <property type="entry name" value="Cytochrome_P450_Monooxygen"/>
</dbReference>
<dbReference type="PRINTS" id="PR00385">
    <property type="entry name" value="P450"/>
</dbReference>
<dbReference type="EMBL" id="CAUOFW020006784">
    <property type="protein sequence ID" value="CAK9176254.1"/>
    <property type="molecule type" value="Genomic_DNA"/>
</dbReference>
<dbReference type="InterPro" id="IPR017972">
    <property type="entry name" value="Cyt_P450_CS"/>
</dbReference>
<proteinExistence type="inferred from homology"/>
<evidence type="ECO:0000256" key="3">
    <source>
        <dbReference type="ARBA" id="ARBA00022617"/>
    </source>
</evidence>
<evidence type="ECO:0000256" key="12">
    <source>
        <dbReference type="RuleBase" id="RU000461"/>
    </source>
</evidence>
<dbReference type="GO" id="GO:0016020">
    <property type="term" value="C:membrane"/>
    <property type="evidence" value="ECO:0007669"/>
    <property type="project" value="UniProtKB-SubCell"/>
</dbReference>
<dbReference type="Gene3D" id="1.10.630.10">
    <property type="entry name" value="Cytochrome P450"/>
    <property type="match status" value="1"/>
</dbReference>
<dbReference type="AlphaFoldDB" id="A0ABC8U3B2"/>
<name>A0ABC8U3B2_9AQUA</name>
<comment type="cofactor">
    <cofactor evidence="11">
        <name>heme</name>
        <dbReference type="ChEBI" id="CHEBI:30413"/>
    </cofactor>
</comment>
<reference evidence="13 14" key="1">
    <citation type="submission" date="2024-02" db="EMBL/GenBank/DDBJ databases">
        <authorList>
            <person name="Vignale AGUSTIN F."/>
            <person name="Sosa J E."/>
            <person name="Modenutti C."/>
        </authorList>
    </citation>
    <scope>NUCLEOTIDE SEQUENCE [LARGE SCALE GENOMIC DNA]</scope>
</reference>
<dbReference type="InterPro" id="IPR001128">
    <property type="entry name" value="Cyt_P450"/>
</dbReference>
<keyword evidence="14" id="KW-1185">Reference proteome</keyword>
<evidence type="ECO:0000256" key="10">
    <source>
        <dbReference type="ARBA" id="ARBA00023136"/>
    </source>
</evidence>
<keyword evidence="6" id="KW-1133">Transmembrane helix</keyword>
<comment type="caution">
    <text evidence="13">The sequence shown here is derived from an EMBL/GenBank/DDBJ whole genome shotgun (WGS) entry which is preliminary data.</text>
</comment>
<keyword evidence="4" id="KW-0812">Transmembrane</keyword>
<dbReference type="Proteomes" id="UP001642360">
    <property type="component" value="Unassembled WGS sequence"/>
</dbReference>
<keyword evidence="7 12" id="KW-0560">Oxidoreductase</keyword>
<evidence type="ECO:0000256" key="6">
    <source>
        <dbReference type="ARBA" id="ARBA00022989"/>
    </source>
</evidence>
<evidence type="ECO:0000256" key="7">
    <source>
        <dbReference type="ARBA" id="ARBA00023002"/>
    </source>
</evidence>
<keyword evidence="10" id="KW-0472">Membrane</keyword>
<evidence type="ECO:0008006" key="15">
    <source>
        <dbReference type="Google" id="ProtNLM"/>
    </source>
</evidence>
<evidence type="ECO:0000256" key="9">
    <source>
        <dbReference type="ARBA" id="ARBA00023033"/>
    </source>
</evidence>
<comment type="subcellular location">
    <subcellularLocation>
        <location evidence="1">Membrane</location>
    </subcellularLocation>
</comment>
<dbReference type="SUPFAM" id="SSF48264">
    <property type="entry name" value="Cytochrome P450"/>
    <property type="match status" value="1"/>
</dbReference>
<evidence type="ECO:0000256" key="4">
    <source>
        <dbReference type="ARBA" id="ARBA00022692"/>
    </source>
</evidence>
<evidence type="ECO:0000256" key="8">
    <source>
        <dbReference type="ARBA" id="ARBA00023004"/>
    </source>
</evidence>
<evidence type="ECO:0000313" key="13">
    <source>
        <dbReference type="EMBL" id="CAK9176254.1"/>
    </source>
</evidence>
<accession>A0ABC8U3B2</accession>
<comment type="similarity">
    <text evidence="2 12">Belongs to the cytochrome P450 family.</text>
</comment>
<dbReference type="InterPro" id="IPR002401">
    <property type="entry name" value="Cyt_P450_E_grp-I"/>
</dbReference>
<dbReference type="GO" id="GO:0046872">
    <property type="term" value="F:metal ion binding"/>
    <property type="evidence" value="ECO:0007669"/>
    <property type="project" value="UniProtKB-KW"/>
</dbReference>
<protein>
    <recommendedName>
        <fullName evidence="15">Cytochrome P450</fullName>
    </recommendedName>
</protein>
<dbReference type="Pfam" id="PF00067">
    <property type="entry name" value="p450"/>
    <property type="match status" value="1"/>
</dbReference>
<keyword evidence="8 11" id="KW-0408">Iron</keyword>
<dbReference type="PRINTS" id="PR00463">
    <property type="entry name" value="EP450I"/>
</dbReference>
<dbReference type="InterPro" id="IPR036396">
    <property type="entry name" value="Cyt_P450_sf"/>
</dbReference>
<evidence type="ECO:0000313" key="14">
    <source>
        <dbReference type="Proteomes" id="UP001642360"/>
    </source>
</evidence>
<feature type="binding site" description="axial binding residue" evidence="11">
    <location>
        <position position="286"/>
    </location>
    <ligand>
        <name>heme</name>
        <dbReference type="ChEBI" id="CHEBI:30413"/>
    </ligand>
    <ligandPart>
        <name>Fe</name>
        <dbReference type="ChEBI" id="CHEBI:18248"/>
    </ligandPart>
</feature>
<gene>
    <name evidence="13" type="ORF">ILEXP_LOCUS46092</name>
</gene>
<evidence type="ECO:0000256" key="2">
    <source>
        <dbReference type="ARBA" id="ARBA00010617"/>
    </source>
</evidence>
<dbReference type="PROSITE" id="PS00086">
    <property type="entry name" value="CYTOCHROME_P450"/>
    <property type="match status" value="1"/>
</dbReference>
<keyword evidence="5 11" id="KW-0479">Metal-binding</keyword>
<keyword evidence="3 11" id="KW-0349">Heme</keyword>
<evidence type="ECO:0000256" key="5">
    <source>
        <dbReference type="ARBA" id="ARBA00022723"/>
    </source>
</evidence>